<reference evidence="2 3" key="1">
    <citation type="journal article" date="2018" name="Int. J. Syst. Evol. Microbiol.">
        <title>Mesosutterella multiformis gen. nov., sp. nov., a member of the family Sutterellaceae and Sutterella megalosphaeroides sp. nov., isolated from human faeces.</title>
        <authorList>
            <person name="Sakamoto M."/>
            <person name="Ikeyama N."/>
            <person name="Kunihiro T."/>
            <person name="Iino T."/>
            <person name="Yuki M."/>
            <person name="Ohkuma M."/>
        </authorList>
    </citation>
    <scope>NUCLEOTIDE SEQUENCE [LARGE SCALE GENOMIC DNA]</scope>
    <source>
        <strain evidence="2 3">4NBBH2</strain>
    </source>
</reference>
<sequence>MENIRHFTKRFSLAASAAAVCALTLAGCQTTGQKTASAPSAQESSPVVSESVNRFDDGTYGFMLTQVPSIKGAKPLGLTTLQAFEGEGVYYFNDREESNFRIDQKKNDTTYTVKETYPKGQKAHGFAWGTNVNSIVRSGNSVSAEFPSYLTSEPDGSVKLYSDNSKNPVAMRLKLYAFDVSGQYIYHYLRSRTNYPTPAAGVISARFPKGSVVYMPQIAMTQDQYVVLKPDAFTGAGNVEGFVRTFSRDIPYCLSYLPRVGFKAYGVVFDPTAGAPAPTQFKVVTKTRYVKNKRGKRVKQRYQEKVALPATGASAIPENGEVSLYSVKTGTVFCQSTSKTPETRGSYSIKTVDGTKGIAFSFPSTVKAPDTGIFELSRDAVSLALVEIHRGKSTTVVPGYFVKADKPITDFQYRFNGVAAKAVREALASVRQQAQK</sequence>
<keyword evidence="1" id="KW-0732">Signal</keyword>
<organism evidence="2 3">
    <name type="scientific">Mesosutterella multiformis</name>
    <dbReference type="NCBI Taxonomy" id="2259133"/>
    <lineage>
        <taxon>Bacteria</taxon>
        <taxon>Pseudomonadati</taxon>
        <taxon>Pseudomonadota</taxon>
        <taxon>Betaproteobacteria</taxon>
        <taxon>Burkholderiales</taxon>
        <taxon>Sutterellaceae</taxon>
        <taxon>Mesosutterella</taxon>
    </lineage>
</organism>
<accession>A0A388SDB9</accession>
<dbReference type="AlphaFoldDB" id="A0A388SDB9"/>
<dbReference type="RefSeq" id="WP_116269984.1">
    <property type="nucleotide sequence ID" value="NZ_BGZJ01000001.1"/>
</dbReference>
<evidence type="ECO:0000313" key="3">
    <source>
        <dbReference type="Proteomes" id="UP000266091"/>
    </source>
</evidence>
<evidence type="ECO:0000256" key="1">
    <source>
        <dbReference type="SAM" id="SignalP"/>
    </source>
</evidence>
<gene>
    <name evidence="2" type="ORF">MESMUL_09970</name>
</gene>
<feature type="signal peptide" evidence="1">
    <location>
        <begin position="1"/>
        <end position="26"/>
    </location>
</feature>
<protein>
    <recommendedName>
        <fullName evidence="4">Lipoprotein</fullName>
    </recommendedName>
</protein>
<accession>A0A401LHD6</accession>
<dbReference type="Proteomes" id="UP000266091">
    <property type="component" value="Unassembled WGS sequence"/>
</dbReference>
<dbReference type="EMBL" id="BGZJ01000001">
    <property type="protein sequence ID" value="GBO93643.1"/>
    <property type="molecule type" value="Genomic_DNA"/>
</dbReference>
<comment type="caution">
    <text evidence="2">The sequence shown here is derived from an EMBL/GenBank/DDBJ whole genome shotgun (WGS) entry which is preliminary data.</text>
</comment>
<dbReference type="PROSITE" id="PS51257">
    <property type="entry name" value="PROKAR_LIPOPROTEIN"/>
    <property type="match status" value="1"/>
</dbReference>
<evidence type="ECO:0000313" key="2">
    <source>
        <dbReference type="EMBL" id="GBO93643.1"/>
    </source>
</evidence>
<name>A0A388SDB9_9BURK</name>
<dbReference type="OrthoDB" id="9150631at2"/>
<feature type="chain" id="PRO_5030071265" description="Lipoprotein" evidence="1">
    <location>
        <begin position="27"/>
        <end position="436"/>
    </location>
</feature>
<evidence type="ECO:0008006" key="4">
    <source>
        <dbReference type="Google" id="ProtNLM"/>
    </source>
</evidence>
<keyword evidence="3" id="KW-1185">Reference proteome</keyword>
<proteinExistence type="predicted"/>